<evidence type="ECO:0000256" key="1">
    <source>
        <dbReference type="SAM" id="MobiDB-lite"/>
    </source>
</evidence>
<keyword evidence="3" id="KW-1185">Reference proteome</keyword>
<dbReference type="Proteomes" id="UP000823775">
    <property type="component" value="Unassembled WGS sequence"/>
</dbReference>
<sequence length="197" mass="21849">MGKQPGSSFLQKPSHEDWCQSSDERMGFDFSEMCSPGLLDTAPALELGEEVQQVSLTHSIYQTDLWNSLSSSAPTPGQDNKPPLLVEQPPVVGPSEPRRDLSHVPQRSPPSLSLSDQEVLKQFFLEEGAAVEQQKKPGVPKALSLAPAPAEDLELLTTSIITKMKQLYPDDQWNLENPLIRGRGFSLVEKEKRIFVQ</sequence>
<feature type="compositionally biased region" description="Polar residues" evidence="1">
    <location>
        <begin position="1"/>
        <end position="11"/>
    </location>
</feature>
<dbReference type="EMBL" id="JACEIK010001040">
    <property type="protein sequence ID" value="MCD7465349.1"/>
    <property type="molecule type" value="Genomic_DNA"/>
</dbReference>
<name>A0ABS8T2X5_DATST</name>
<proteinExistence type="predicted"/>
<feature type="region of interest" description="Disordered" evidence="1">
    <location>
        <begin position="70"/>
        <end position="112"/>
    </location>
</feature>
<feature type="region of interest" description="Disordered" evidence="1">
    <location>
        <begin position="1"/>
        <end position="23"/>
    </location>
</feature>
<protein>
    <submittedName>
        <fullName evidence="2">Uncharacterized protein</fullName>
    </submittedName>
</protein>
<reference evidence="2 3" key="1">
    <citation type="journal article" date="2021" name="BMC Genomics">
        <title>Datura genome reveals duplications of psychoactive alkaloid biosynthetic genes and high mutation rate following tissue culture.</title>
        <authorList>
            <person name="Rajewski A."/>
            <person name="Carter-House D."/>
            <person name="Stajich J."/>
            <person name="Litt A."/>
        </authorList>
    </citation>
    <scope>NUCLEOTIDE SEQUENCE [LARGE SCALE GENOMIC DNA]</scope>
    <source>
        <strain evidence="2">AR-01</strain>
    </source>
</reference>
<comment type="caution">
    <text evidence="2">The sequence shown here is derived from an EMBL/GenBank/DDBJ whole genome shotgun (WGS) entry which is preliminary data.</text>
</comment>
<gene>
    <name evidence="2" type="ORF">HAX54_001149</name>
</gene>
<organism evidence="2 3">
    <name type="scientific">Datura stramonium</name>
    <name type="common">Jimsonweed</name>
    <name type="synonym">Common thornapple</name>
    <dbReference type="NCBI Taxonomy" id="4076"/>
    <lineage>
        <taxon>Eukaryota</taxon>
        <taxon>Viridiplantae</taxon>
        <taxon>Streptophyta</taxon>
        <taxon>Embryophyta</taxon>
        <taxon>Tracheophyta</taxon>
        <taxon>Spermatophyta</taxon>
        <taxon>Magnoliopsida</taxon>
        <taxon>eudicotyledons</taxon>
        <taxon>Gunneridae</taxon>
        <taxon>Pentapetalae</taxon>
        <taxon>asterids</taxon>
        <taxon>lamiids</taxon>
        <taxon>Solanales</taxon>
        <taxon>Solanaceae</taxon>
        <taxon>Solanoideae</taxon>
        <taxon>Datureae</taxon>
        <taxon>Datura</taxon>
    </lineage>
</organism>
<evidence type="ECO:0000313" key="2">
    <source>
        <dbReference type="EMBL" id="MCD7465349.1"/>
    </source>
</evidence>
<feature type="compositionally biased region" description="Basic and acidic residues" evidence="1">
    <location>
        <begin position="13"/>
        <end position="23"/>
    </location>
</feature>
<accession>A0ABS8T2X5</accession>
<evidence type="ECO:0000313" key="3">
    <source>
        <dbReference type="Proteomes" id="UP000823775"/>
    </source>
</evidence>